<name>D9R792_LACSW</name>
<dbReference type="GO" id="GO:0000287">
    <property type="term" value="F:magnesium ion binding"/>
    <property type="evidence" value="ECO:0007669"/>
    <property type="project" value="InterPro"/>
</dbReference>
<evidence type="ECO:0000313" key="19">
    <source>
        <dbReference type="EMBL" id="ADL05524.1"/>
    </source>
</evidence>
<dbReference type="KEGG" id="csh:Closa_2990"/>
<protein>
    <recommendedName>
        <fullName evidence="11">Phosphoglucomutase</fullName>
        <ecNumber evidence="6">5.4.2.2</ecNumber>
    </recommendedName>
    <alternativeName>
        <fullName evidence="13">Alpha-phosphoglucomutase</fullName>
    </alternativeName>
    <alternativeName>
        <fullName evidence="12">Glucose phosphomutase</fullName>
    </alternativeName>
</protein>
<dbReference type="Proteomes" id="UP000001662">
    <property type="component" value="Chromosome"/>
</dbReference>
<dbReference type="GO" id="GO:0004614">
    <property type="term" value="F:phosphoglucomutase activity"/>
    <property type="evidence" value="ECO:0007669"/>
    <property type="project" value="UniProtKB-EC"/>
</dbReference>
<evidence type="ECO:0000259" key="15">
    <source>
        <dbReference type="Pfam" id="PF00408"/>
    </source>
</evidence>
<comment type="similarity">
    <text evidence="5 14">Belongs to the phosphohexose mutase family.</text>
</comment>
<dbReference type="InterPro" id="IPR016066">
    <property type="entry name" value="A-D-PHexomutase_CS"/>
</dbReference>
<dbReference type="OrthoDB" id="9806956at2"/>
<dbReference type="AlphaFoldDB" id="D9R792"/>
<keyword evidence="20" id="KW-1185">Reference proteome</keyword>
<dbReference type="GO" id="GO:0005975">
    <property type="term" value="P:carbohydrate metabolic process"/>
    <property type="evidence" value="ECO:0007669"/>
    <property type="project" value="InterPro"/>
</dbReference>
<dbReference type="PANTHER" id="PTHR45745">
    <property type="entry name" value="PHOSPHOMANNOMUTASE 45A"/>
    <property type="match status" value="1"/>
</dbReference>
<evidence type="ECO:0000256" key="1">
    <source>
        <dbReference type="ARBA" id="ARBA00000443"/>
    </source>
</evidence>
<evidence type="ECO:0000256" key="3">
    <source>
        <dbReference type="ARBA" id="ARBA00005164"/>
    </source>
</evidence>
<comment type="cofactor">
    <cofactor evidence="2">
        <name>Mg(2+)</name>
        <dbReference type="ChEBI" id="CHEBI:18420"/>
    </cofactor>
</comment>
<keyword evidence="7" id="KW-0597">Phosphoprotein</keyword>
<dbReference type="eggNOG" id="COG1109">
    <property type="taxonomic scope" value="Bacteria"/>
</dbReference>
<evidence type="ECO:0000313" key="20">
    <source>
        <dbReference type="Proteomes" id="UP000001662"/>
    </source>
</evidence>
<evidence type="ECO:0000256" key="12">
    <source>
        <dbReference type="ARBA" id="ARBA00041398"/>
    </source>
</evidence>
<dbReference type="PRINTS" id="PR00509">
    <property type="entry name" value="PGMPMM"/>
</dbReference>
<evidence type="ECO:0000256" key="2">
    <source>
        <dbReference type="ARBA" id="ARBA00001946"/>
    </source>
</evidence>
<dbReference type="Gene3D" id="3.40.120.10">
    <property type="entry name" value="Alpha-D-Glucose-1,6-Bisphosphate, subunit A, domain 3"/>
    <property type="match status" value="3"/>
</dbReference>
<keyword evidence="10" id="KW-0413">Isomerase</keyword>
<dbReference type="PaxDb" id="610130-Closa_2990"/>
<sequence length="584" mass="65741">MSWKVKYREWITYKELDKSLREELSVCKEPELEERFAWDLAFGTGGLRGKLGAGTNRMNVYTVARAARGFAAYLLKTAENPSCAIAYDSRNMSETFARLTACELAEKGVKVYLYQKITPTPMLSYGVRYYGCSGGIVITASHNPGVYNGFKVYGPDGGQLTVDGAEKVAGYIEKEPYFMENQSCYYGGSGYNEPDYMDSVFDCYLNKKRIEFIGQEAEDSYQCAVRKACTAMEPVPLKVVYSPLNGTGNIPVRTALKKYPNIEVLTVKEQELPDGNFPTCPYPNPEIETAMELAAKEAEEEQADFFLATDPDCDRVGVGIVTEDGKKRLFTGNEIGVLLFDYICGWRTRQSRMPLQPVAVKTIVTTPMAEDIAKNYQVELKNVLTGFKFIGEQIGFLEEKKEEERFIFGFEESCGYLSGTYVRDKDGVNGAVLVCEMAAFHKSRKRNLLQALEELYSFYGHYENRMLSYECAGVGGSRVMEKFMEDVRKSGQVFPGAIIKDRTDYLVDHTGLPKSKVVSLILEDGSRIIIRPSGTEPKLKLYLMVKRRGREEAALVMKELVSQCDLWVETYKNCGHPSCREELV</sequence>
<evidence type="ECO:0000256" key="9">
    <source>
        <dbReference type="ARBA" id="ARBA00022842"/>
    </source>
</evidence>
<evidence type="ECO:0000256" key="6">
    <source>
        <dbReference type="ARBA" id="ARBA00012728"/>
    </source>
</evidence>
<dbReference type="PANTHER" id="PTHR45745:SF1">
    <property type="entry name" value="PHOSPHOGLUCOMUTASE 2B-RELATED"/>
    <property type="match status" value="1"/>
</dbReference>
<dbReference type="Pfam" id="PF02878">
    <property type="entry name" value="PGM_PMM_I"/>
    <property type="match status" value="1"/>
</dbReference>
<evidence type="ECO:0000256" key="11">
    <source>
        <dbReference type="ARBA" id="ARBA00039995"/>
    </source>
</evidence>
<dbReference type="EC" id="5.4.2.2" evidence="6"/>
<dbReference type="InterPro" id="IPR005843">
    <property type="entry name" value="A-D-PHexomutase_C"/>
</dbReference>
<feature type="domain" description="Alpha-D-phosphohexomutase alpha/beta/alpha" evidence="18">
    <location>
        <begin position="332"/>
        <end position="456"/>
    </location>
</feature>
<dbReference type="CDD" id="cd05799">
    <property type="entry name" value="PGM2"/>
    <property type="match status" value="1"/>
</dbReference>
<dbReference type="InterPro" id="IPR036900">
    <property type="entry name" value="A-D-PHexomutase_C_sf"/>
</dbReference>
<comment type="pathway">
    <text evidence="4">Lipid metabolism.</text>
</comment>
<dbReference type="InterPro" id="IPR016055">
    <property type="entry name" value="A-D-PHexomutase_a/b/a-I/II/III"/>
</dbReference>
<dbReference type="InterPro" id="IPR005845">
    <property type="entry name" value="A-D-PHexomutase_a/b/a-II"/>
</dbReference>
<evidence type="ECO:0000259" key="16">
    <source>
        <dbReference type="Pfam" id="PF02878"/>
    </source>
</evidence>
<dbReference type="InterPro" id="IPR005846">
    <property type="entry name" value="A-D-PHexomutase_a/b/a-III"/>
</dbReference>
<reference evidence="19" key="1">
    <citation type="submission" date="2010-07" db="EMBL/GenBank/DDBJ databases">
        <title>Complete sequence of Clostridium saccharolyticum WM1.</title>
        <authorList>
            <consortium name="US DOE Joint Genome Institute"/>
            <person name="Lucas S."/>
            <person name="Copeland A."/>
            <person name="Lapidus A."/>
            <person name="Cheng J.-F."/>
            <person name="Bruce D."/>
            <person name="Goodwin L."/>
            <person name="Pitluck S."/>
            <person name="Chertkov O."/>
            <person name="Detter J.C."/>
            <person name="Han C."/>
            <person name="Tapia R."/>
            <person name="Land M."/>
            <person name="Hauser L."/>
            <person name="Chang Y.-J."/>
            <person name="Jeffries C."/>
            <person name="Kyrpides N."/>
            <person name="Ivanova N."/>
            <person name="Mikhailova N."/>
            <person name="Mouttaki H."/>
            <person name="Lin L."/>
            <person name="Zhou J."/>
            <person name="Hemme C.L."/>
            <person name="Woyke T."/>
        </authorList>
    </citation>
    <scope>NUCLEOTIDE SEQUENCE [LARGE SCALE GENOMIC DNA]</scope>
    <source>
        <strain evidence="19">WM1</strain>
    </source>
</reference>
<organism evidence="19 20">
    <name type="scientific">Lacrimispora saccharolytica (strain ATCC 35040 / DSM 2544 / NRCC 2533 / WM1)</name>
    <name type="common">Clostridium saccharolyticum</name>
    <dbReference type="NCBI Taxonomy" id="610130"/>
    <lineage>
        <taxon>Bacteria</taxon>
        <taxon>Bacillati</taxon>
        <taxon>Bacillota</taxon>
        <taxon>Clostridia</taxon>
        <taxon>Lachnospirales</taxon>
        <taxon>Lachnospiraceae</taxon>
        <taxon>Lacrimispora</taxon>
    </lineage>
</organism>
<comment type="pathway">
    <text evidence="3">Glycolipid metabolism; diglucosyl-diacylglycerol biosynthesis.</text>
</comment>
<evidence type="ECO:0000256" key="13">
    <source>
        <dbReference type="ARBA" id="ARBA00041467"/>
    </source>
</evidence>
<dbReference type="GO" id="GO:0006166">
    <property type="term" value="P:purine ribonucleoside salvage"/>
    <property type="evidence" value="ECO:0007669"/>
    <property type="project" value="TreeGrafter"/>
</dbReference>
<accession>D9R792</accession>
<dbReference type="Gene3D" id="3.30.310.50">
    <property type="entry name" value="Alpha-D-phosphohexomutase, C-terminal domain"/>
    <property type="match status" value="1"/>
</dbReference>
<evidence type="ECO:0000256" key="4">
    <source>
        <dbReference type="ARBA" id="ARBA00005189"/>
    </source>
</evidence>
<gene>
    <name evidence="19" type="ordered locus">Closa_2990</name>
</gene>
<evidence type="ECO:0000259" key="18">
    <source>
        <dbReference type="Pfam" id="PF02880"/>
    </source>
</evidence>
<evidence type="ECO:0000256" key="10">
    <source>
        <dbReference type="ARBA" id="ARBA00023235"/>
    </source>
</evidence>
<dbReference type="RefSeq" id="WP_013273608.1">
    <property type="nucleotide sequence ID" value="NC_014376.1"/>
</dbReference>
<dbReference type="GO" id="GO:0008973">
    <property type="term" value="F:phosphopentomutase activity"/>
    <property type="evidence" value="ECO:0007669"/>
    <property type="project" value="TreeGrafter"/>
</dbReference>
<proteinExistence type="inferred from homology"/>
<evidence type="ECO:0000256" key="5">
    <source>
        <dbReference type="ARBA" id="ARBA00010231"/>
    </source>
</evidence>
<evidence type="ECO:0000256" key="7">
    <source>
        <dbReference type="ARBA" id="ARBA00022553"/>
    </source>
</evidence>
<dbReference type="SUPFAM" id="SSF55957">
    <property type="entry name" value="Phosphoglucomutase, C-terminal domain"/>
    <property type="match status" value="1"/>
</dbReference>
<dbReference type="Pfam" id="PF02879">
    <property type="entry name" value="PGM_PMM_II"/>
    <property type="match status" value="1"/>
</dbReference>
<keyword evidence="9 14" id="KW-0460">Magnesium</keyword>
<feature type="domain" description="Alpha-D-phosphohexomutase alpha/beta/alpha" evidence="17">
    <location>
        <begin position="229"/>
        <end position="324"/>
    </location>
</feature>
<evidence type="ECO:0000256" key="8">
    <source>
        <dbReference type="ARBA" id="ARBA00022723"/>
    </source>
</evidence>
<evidence type="ECO:0000256" key="14">
    <source>
        <dbReference type="RuleBase" id="RU004326"/>
    </source>
</evidence>
<dbReference type="SUPFAM" id="SSF53738">
    <property type="entry name" value="Phosphoglucomutase, first 3 domains"/>
    <property type="match status" value="3"/>
</dbReference>
<dbReference type="EMBL" id="CP002109">
    <property type="protein sequence ID" value="ADL05524.1"/>
    <property type="molecule type" value="Genomic_DNA"/>
</dbReference>
<dbReference type="STRING" id="610130.Closa_2990"/>
<keyword evidence="8 14" id="KW-0479">Metal-binding</keyword>
<dbReference type="HOGENOM" id="CLU_016950_0_0_9"/>
<feature type="domain" description="Alpha-D-phosphohexomutase C-terminal" evidence="15">
    <location>
        <begin position="515"/>
        <end position="545"/>
    </location>
</feature>
<comment type="catalytic activity">
    <reaction evidence="1">
        <text>alpha-D-glucose 1-phosphate = alpha-D-glucose 6-phosphate</text>
        <dbReference type="Rhea" id="RHEA:23536"/>
        <dbReference type="ChEBI" id="CHEBI:58225"/>
        <dbReference type="ChEBI" id="CHEBI:58601"/>
        <dbReference type="EC" id="5.4.2.2"/>
    </reaction>
</comment>
<dbReference type="InterPro" id="IPR005844">
    <property type="entry name" value="A-D-PHexomutase_a/b/a-I"/>
</dbReference>
<evidence type="ECO:0000259" key="17">
    <source>
        <dbReference type="Pfam" id="PF02879"/>
    </source>
</evidence>
<dbReference type="Pfam" id="PF00408">
    <property type="entry name" value="PGM_PMM_IV"/>
    <property type="match status" value="1"/>
</dbReference>
<dbReference type="InterPro" id="IPR005841">
    <property type="entry name" value="Alpha-D-phosphohexomutase_SF"/>
</dbReference>
<feature type="domain" description="Alpha-D-phosphohexomutase alpha/beta/alpha" evidence="16">
    <location>
        <begin position="41"/>
        <end position="175"/>
    </location>
</feature>
<dbReference type="Pfam" id="PF02880">
    <property type="entry name" value="PGM_PMM_III"/>
    <property type="match status" value="1"/>
</dbReference>
<dbReference type="PROSITE" id="PS00710">
    <property type="entry name" value="PGM_PMM"/>
    <property type="match status" value="1"/>
</dbReference>